<proteinExistence type="predicted"/>
<sequence length="49" mass="5526">MPKYIPAIICARRAQNPLTSSFRLPQEGLCKSYFISQSNGFAAHIRFPV</sequence>
<comment type="caution">
    <text evidence="1">The sequence shown here is derived from an EMBL/GenBank/DDBJ whole genome shotgun (WGS) entry which is preliminary data.</text>
</comment>
<name>C6LFC0_9FIRM</name>
<keyword evidence="2" id="KW-1185">Reference proteome</keyword>
<dbReference type="EMBL" id="ACCL02000009">
    <property type="protein sequence ID" value="EET60859.1"/>
    <property type="molecule type" value="Genomic_DNA"/>
</dbReference>
<accession>C6LFC0</accession>
<dbReference type="AlphaFoldDB" id="C6LFC0"/>
<evidence type="ECO:0000313" key="2">
    <source>
        <dbReference type="Proteomes" id="UP000005561"/>
    </source>
</evidence>
<evidence type="ECO:0000313" key="1">
    <source>
        <dbReference type="EMBL" id="EET60859.1"/>
    </source>
</evidence>
<reference evidence="1" key="1">
    <citation type="submission" date="2009-07" db="EMBL/GenBank/DDBJ databases">
        <authorList>
            <person name="Weinstock G."/>
            <person name="Sodergren E."/>
            <person name="Clifton S."/>
            <person name="Fulton L."/>
            <person name="Fulton B."/>
            <person name="Courtney L."/>
            <person name="Fronick C."/>
            <person name="Harrison M."/>
            <person name="Strong C."/>
            <person name="Farmer C."/>
            <person name="Delahaunty K."/>
            <person name="Markovic C."/>
            <person name="Hall O."/>
            <person name="Minx P."/>
            <person name="Tomlinson C."/>
            <person name="Mitreva M."/>
            <person name="Nelson J."/>
            <person name="Hou S."/>
            <person name="Wollam A."/>
            <person name="Pepin K.H."/>
            <person name="Johnson M."/>
            <person name="Bhonagiri V."/>
            <person name="Nash W.E."/>
            <person name="Warren W."/>
            <person name="Chinwalla A."/>
            <person name="Mardis E.R."/>
            <person name="Wilson R.K."/>
        </authorList>
    </citation>
    <scope>NUCLEOTIDE SEQUENCE [LARGE SCALE GENOMIC DNA]</scope>
    <source>
        <strain evidence="1">DSM 14469</strain>
    </source>
</reference>
<protein>
    <submittedName>
        <fullName evidence="1">Uncharacterized protein</fullName>
    </submittedName>
</protein>
<dbReference type="Proteomes" id="UP000005561">
    <property type="component" value="Unassembled WGS sequence"/>
</dbReference>
<gene>
    <name evidence="1" type="ORF">BRYFOR_07322</name>
</gene>
<organism evidence="1 2">
    <name type="scientific">Marvinbryantia formatexigens DSM 14469</name>
    <dbReference type="NCBI Taxonomy" id="478749"/>
    <lineage>
        <taxon>Bacteria</taxon>
        <taxon>Bacillati</taxon>
        <taxon>Bacillota</taxon>
        <taxon>Clostridia</taxon>
        <taxon>Lachnospirales</taxon>
        <taxon>Lachnospiraceae</taxon>
        <taxon>Marvinbryantia</taxon>
    </lineage>
</organism>